<feature type="transmembrane region" description="Helical" evidence="1">
    <location>
        <begin position="20"/>
        <end position="42"/>
    </location>
</feature>
<feature type="transmembrane region" description="Helical" evidence="1">
    <location>
        <begin position="125"/>
        <end position="146"/>
    </location>
</feature>
<evidence type="ECO:0000313" key="3">
    <source>
        <dbReference type="EMBL" id="ASJ15208.1"/>
    </source>
</evidence>
<dbReference type="Proteomes" id="UP000250085">
    <property type="component" value="Chromosome"/>
</dbReference>
<dbReference type="AlphaFoldDB" id="A0A2Z2MZG3"/>
<sequence>MVNYSAATSETSRGSPAQWAGVLVMILAIVGLFVIVGVFLGWKDPFQRLDSGGLALFVRYIMLALGFSGLVLVMYLIRENTAVKIPSNNSTALNASVNGSAPVQTSSHYNGTQLAPTRQSLPSQYLLYAVLLIVIVVFAYLAVIQYRTYLRKKERKEMKLRAELFDRKLDELGLEMFESPREAIVGIYKNAVLWLEYLGMPYQESWTHWEHAKHVKYMHDAFVKLTRLFEKAKYAPEKITWDDARRALEVYREMRRGVNEV</sequence>
<dbReference type="InterPro" id="IPR025403">
    <property type="entry name" value="TgpA-like_C"/>
</dbReference>
<feature type="domain" description="Protein-glutamine gamma-glutamyltransferase-like C-terminal" evidence="2">
    <location>
        <begin position="188"/>
        <end position="252"/>
    </location>
</feature>
<keyword evidence="1" id="KW-0812">Transmembrane</keyword>
<dbReference type="Pfam" id="PF13559">
    <property type="entry name" value="DUF4129"/>
    <property type="match status" value="1"/>
</dbReference>
<reference evidence="3 4" key="1">
    <citation type="submission" date="2016-04" db="EMBL/GenBank/DDBJ databases">
        <title>Complete genome sequence of Thermococcus radiotolerans type strain EJ2.</title>
        <authorList>
            <person name="Oger P.M."/>
        </authorList>
    </citation>
    <scope>NUCLEOTIDE SEQUENCE [LARGE SCALE GENOMIC DNA]</scope>
    <source>
        <strain evidence="3 4">EJ2</strain>
    </source>
</reference>
<protein>
    <recommendedName>
        <fullName evidence="2">Protein-glutamine gamma-glutamyltransferase-like C-terminal domain-containing protein</fullName>
    </recommendedName>
</protein>
<keyword evidence="4" id="KW-1185">Reference proteome</keyword>
<dbReference type="EMBL" id="CP015106">
    <property type="protein sequence ID" value="ASJ15208.1"/>
    <property type="molecule type" value="Genomic_DNA"/>
</dbReference>
<accession>A0A2Z2MZG3</accession>
<organism evidence="3 4">
    <name type="scientific">Thermococcus radiotolerans</name>
    <dbReference type="NCBI Taxonomy" id="187880"/>
    <lineage>
        <taxon>Archaea</taxon>
        <taxon>Methanobacteriati</taxon>
        <taxon>Methanobacteriota</taxon>
        <taxon>Thermococci</taxon>
        <taxon>Thermococcales</taxon>
        <taxon>Thermococcaceae</taxon>
        <taxon>Thermococcus</taxon>
    </lineage>
</organism>
<proteinExistence type="predicted"/>
<evidence type="ECO:0000313" key="4">
    <source>
        <dbReference type="Proteomes" id="UP000250085"/>
    </source>
</evidence>
<feature type="transmembrane region" description="Helical" evidence="1">
    <location>
        <begin position="54"/>
        <end position="77"/>
    </location>
</feature>
<evidence type="ECO:0000259" key="2">
    <source>
        <dbReference type="Pfam" id="PF13559"/>
    </source>
</evidence>
<gene>
    <name evidence="3" type="ORF">A3L10_08730</name>
</gene>
<keyword evidence="1" id="KW-0472">Membrane</keyword>
<name>A0A2Z2MZG3_9EURY</name>
<keyword evidence="1" id="KW-1133">Transmembrane helix</keyword>
<dbReference type="KEGG" id="trl:A3L10_08730"/>
<evidence type="ECO:0000256" key="1">
    <source>
        <dbReference type="SAM" id="Phobius"/>
    </source>
</evidence>